<dbReference type="GO" id="GO:0032259">
    <property type="term" value="P:methylation"/>
    <property type="evidence" value="ECO:0007669"/>
    <property type="project" value="UniProtKB-KW"/>
</dbReference>
<dbReference type="GO" id="GO:0008168">
    <property type="term" value="F:methyltransferase activity"/>
    <property type="evidence" value="ECO:0007669"/>
    <property type="project" value="UniProtKB-KW"/>
</dbReference>
<dbReference type="CDD" id="cd02440">
    <property type="entry name" value="AdoMet_MTases"/>
    <property type="match status" value="1"/>
</dbReference>
<evidence type="ECO:0000313" key="4">
    <source>
        <dbReference type="EMBL" id="MFD1096154.1"/>
    </source>
</evidence>
<dbReference type="Pfam" id="PF13649">
    <property type="entry name" value="Methyltransf_25"/>
    <property type="match status" value="1"/>
</dbReference>
<keyword evidence="1 4" id="KW-0489">Methyltransferase</keyword>
<gene>
    <name evidence="4" type="ORF">ACFQ3Q_10375</name>
</gene>
<keyword evidence="5" id="KW-1185">Reference proteome</keyword>
<accession>A0ABW3NUW3</accession>
<evidence type="ECO:0000256" key="2">
    <source>
        <dbReference type="ARBA" id="ARBA00022679"/>
    </source>
</evidence>
<reference evidence="5" key="1">
    <citation type="journal article" date="2019" name="Int. J. Syst. Evol. Microbiol.">
        <title>The Global Catalogue of Microorganisms (GCM) 10K type strain sequencing project: providing services to taxonomists for standard genome sequencing and annotation.</title>
        <authorList>
            <consortium name="The Broad Institute Genomics Platform"/>
            <consortium name="The Broad Institute Genome Sequencing Center for Infectious Disease"/>
            <person name="Wu L."/>
            <person name="Ma J."/>
        </authorList>
    </citation>
    <scope>NUCLEOTIDE SEQUENCE [LARGE SCALE GENOMIC DNA]</scope>
    <source>
        <strain evidence="5">CCUG 64793</strain>
    </source>
</reference>
<organism evidence="4 5">
    <name type="scientific">Salegentibacter chungangensis</name>
    <dbReference type="NCBI Taxonomy" id="1335724"/>
    <lineage>
        <taxon>Bacteria</taxon>
        <taxon>Pseudomonadati</taxon>
        <taxon>Bacteroidota</taxon>
        <taxon>Flavobacteriia</taxon>
        <taxon>Flavobacteriales</taxon>
        <taxon>Flavobacteriaceae</taxon>
        <taxon>Salegentibacter</taxon>
    </lineage>
</organism>
<dbReference type="PANTHER" id="PTHR43861">
    <property type="entry name" value="TRANS-ACONITATE 2-METHYLTRANSFERASE-RELATED"/>
    <property type="match status" value="1"/>
</dbReference>
<dbReference type="SUPFAM" id="SSF53335">
    <property type="entry name" value="S-adenosyl-L-methionine-dependent methyltransferases"/>
    <property type="match status" value="1"/>
</dbReference>
<dbReference type="InterPro" id="IPR041698">
    <property type="entry name" value="Methyltransf_25"/>
</dbReference>
<dbReference type="Gene3D" id="3.40.50.150">
    <property type="entry name" value="Vaccinia Virus protein VP39"/>
    <property type="match status" value="1"/>
</dbReference>
<protein>
    <submittedName>
        <fullName evidence="4">Class I SAM-dependent DNA methyltransferase</fullName>
    </submittedName>
</protein>
<keyword evidence="2" id="KW-0808">Transferase</keyword>
<evidence type="ECO:0000259" key="3">
    <source>
        <dbReference type="Pfam" id="PF13649"/>
    </source>
</evidence>
<dbReference type="Proteomes" id="UP001597131">
    <property type="component" value="Unassembled WGS sequence"/>
</dbReference>
<dbReference type="RefSeq" id="WP_380745440.1">
    <property type="nucleotide sequence ID" value="NZ_JBHTLI010000001.1"/>
</dbReference>
<name>A0ABW3NUW3_9FLAO</name>
<evidence type="ECO:0000256" key="1">
    <source>
        <dbReference type="ARBA" id="ARBA00022603"/>
    </source>
</evidence>
<proteinExistence type="predicted"/>
<dbReference type="InterPro" id="IPR029063">
    <property type="entry name" value="SAM-dependent_MTases_sf"/>
</dbReference>
<sequence length="211" mass="24362">MDRSKQTADIFDKYALAYQDKYMDLHLYEDSLEKFCNELEKKKARILEIGCGPGNITKVLLKKRPDLKILGIDLAPQMIHLAKINNPEAEFMVMDCREIAELDRKFDAVVCGFCLPYLSKNDSLRLIDNISELLNSRGLFYLSTMEARHNRSGYVGSSSGEENLYTWYHEAEYLRAHIKKNNFELLALSRIENPVYLDNSIKDLLILAKKS</sequence>
<feature type="domain" description="Methyltransferase" evidence="3">
    <location>
        <begin position="46"/>
        <end position="138"/>
    </location>
</feature>
<dbReference type="EMBL" id="JBHTLI010000001">
    <property type="protein sequence ID" value="MFD1096154.1"/>
    <property type="molecule type" value="Genomic_DNA"/>
</dbReference>
<dbReference type="PANTHER" id="PTHR43861:SF1">
    <property type="entry name" value="TRANS-ACONITATE 2-METHYLTRANSFERASE"/>
    <property type="match status" value="1"/>
</dbReference>
<comment type="caution">
    <text evidence="4">The sequence shown here is derived from an EMBL/GenBank/DDBJ whole genome shotgun (WGS) entry which is preliminary data.</text>
</comment>
<evidence type="ECO:0000313" key="5">
    <source>
        <dbReference type="Proteomes" id="UP001597131"/>
    </source>
</evidence>